<feature type="compositionally biased region" description="Polar residues" evidence="1">
    <location>
        <begin position="303"/>
        <end position="312"/>
    </location>
</feature>
<keyword evidence="5" id="KW-1185">Reference proteome</keyword>
<evidence type="ECO:0000313" key="6">
    <source>
        <dbReference type="Proteomes" id="UP000286097"/>
    </source>
</evidence>
<dbReference type="VEuPathDB" id="FungiDB:DD237_005743"/>
<dbReference type="Proteomes" id="UP000286097">
    <property type="component" value="Unassembled WGS sequence"/>
</dbReference>
<feature type="compositionally biased region" description="Basic and acidic residues" evidence="1">
    <location>
        <begin position="290"/>
        <end position="299"/>
    </location>
</feature>
<reference evidence="5 6" key="1">
    <citation type="submission" date="2018-06" db="EMBL/GenBank/DDBJ databases">
        <title>Comparative genomics of downy mildews reveals potential adaptations to biotrophy.</title>
        <authorList>
            <person name="Fletcher K."/>
            <person name="Klosterman S.J."/>
            <person name="Derevnina L."/>
            <person name="Martin F."/>
            <person name="Koike S."/>
            <person name="Reyes Chin-Wo S."/>
            <person name="Mou B."/>
            <person name="Michelmore R."/>
        </authorList>
    </citation>
    <scope>NUCLEOTIDE SEQUENCE [LARGE SCALE GENOMIC DNA]</scope>
    <source>
        <strain evidence="4 6">R13</strain>
        <strain evidence="3 5">R14</strain>
    </source>
</reference>
<feature type="compositionally biased region" description="Basic and acidic residues" evidence="1">
    <location>
        <begin position="468"/>
        <end position="477"/>
    </location>
</feature>
<evidence type="ECO:0000256" key="1">
    <source>
        <dbReference type="SAM" id="MobiDB-lite"/>
    </source>
</evidence>
<dbReference type="InterPro" id="IPR035892">
    <property type="entry name" value="C2_domain_sf"/>
</dbReference>
<organism evidence="3 5">
    <name type="scientific">Peronospora effusa</name>
    <dbReference type="NCBI Taxonomy" id="542832"/>
    <lineage>
        <taxon>Eukaryota</taxon>
        <taxon>Sar</taxon>
        <taxon>Stramenopiles</taxon>
        <taxon>Oomycota</taxon>
        <taxon>Peronosporomycetes</taxon>
        <taxon>Peronosporales</taxon>
        <taxon>Peronosporaceae</taxon>
        <taxon>Peronospora</taxon>
    </lineage>
</organism>
<feature type="compositionally biased region" description="Polar residues" evidence="1">
    <location>
        <begin position="498"/>
        <end position="515"/>
    </location>
</feature>
<dbReference type="EMBL" id="QLLG01000801">
    <property type="protein sequence ID" value="RMX62235.1"/>
    <property type="molecule type" value="Genomic_DNA"/>
</dbReference>
<dbReference type="SUPFAM" id="SSF49562">
    <property type="entry name" value="C2 domain (Calcium/lipid-binding domain, CaLB)"/>
    <property type="match status" value="1"/>
</dbReference>
<feature type="compositionally biased region" description="Acidic residues" evidence="1">
    <location>
        <begin position="570"/>
        <end position="586"/>
    </location>
</feature>
<feature type="region of interest" description="Disordered" evidence="1">
    <location>
        <begin position="273"/>
        <end position="591"/>
    </location>
</feature>
<evidence type="ECO:0000313" key="5">
    <source>
        <dbReference type="Proteomes" id="UP000282087"/>
    </source>
</evidence>
<feature type="domain" description="C2" evidence="2">
    <location>
        <begin position="11"/>
        <end position="193"/>
    </location>
</feature>
<dbReference type="AlphaFoldDB" id="A0A3M6V6R4"/>
<dbReference type="InterPro" id="IPR000008">
    <property type="entry name" value="C2_dom"/>
</dbReference>
<dbReference type="PROSITE" id="PS50004">
    <property type="entry name" value="C2"/>
    <property type="match status" value="1"/>
</dbReference>
<feature type="compositionally biased region" description="Basic and acidic residues" evidence="1">
    <location>
        <begin position="372"/>
        <end position="388"/>
    </location>
</feature>
<evidence type="ECO:0000259" key="2">
    <source>
        <dbReference type="PROSITE" id="PS50004"/>
    </source>
</evidence>
<feature type="compositionally biased region" description="Acidic residues" evidence="1">
    <location>
        <begin position="528"/>
        <end position="537"/>
    </location>
</feature>
<feature type="compositionally biased region" description="Low complexity" evidence="1">
    <location>
        <begin position="457"/>
        <end position="467"/>
    </location>
</feature>
<evidence type="ECO:0000313" key="3">
    <source>
        <dbReference type="EMBL" id="RMX62235.1"/>
    </source>
</evidence>
<feature type="region of interest" description="Disordered" evidence="1">
    <location>
        <begin position="220"/>
        <end position="240"/>
    </location>
</feature>
<evidence type="ECO:0000313" key="4">
    <source>
        <dbReference type="EMBL" id="RQM15638.1"/>
    </source>
</evidence>
<dbReference type="CDD" id="cd00030">
    <property type="entry name" value="C2"/>
    <property type="match status" value="1"/>
</dbReference>
<feature type="compositionally biased region" description="Acidic residues" evidence="1">
    <location>
        <begin position="413"/>
        <end position="441"/>
    </location>
</feature>
<protein>
    <recommendedName>
        <fullName evidence="2">C2 domain-containing protein</fullName>
    </recommendedName>
</protein>
<dbReference type="Gene3D" id="2.60.40.150">
    <property type="entry name" value="C2 domain"/>
    <property type="match status" value="1"/>
</dbReference>
<proteinExistence type="predicted"/>
<dbReference type="SMART" id="SM00239">
    <property type="entry name" value="C2"/>
    <property type="match status" value="1"/>
</dbReference>
<feature type="compositionally biased region" description="Polar residues" evidence="1">
    <location>
        <begin position="220"/>
        <end position="237"/>
    </location>
</feature>
<sequence length="658" mass="73695">MGPLISSSSAMEERSASSSSYFTHLLPSCRLLLRVYSAEGLRHVSSHGTYCKLYIGRNEMVSGSGTFARQKQKLSSSTSSHSIGGLLQSSFGSSRMNTVQLSTTPLSSTSSSEGNLSDKNNKMRVLKTKVQKGKRSDPVWNEKFDIPVLDLNEAMLSIRVKSARLMSSPAIGACSVSLKHLMGLRNTTIDRWIELRQGKKDAGRIRLQLRLVDPSIARLQDNNSTTRGRNQTNSDTYLSLPGEETFEDIAKRSKKMSRRDHKYYRSARHFDGRPVIMTPLGSSSGSNRSASDKDDDQKRLALTRNNSATSNESIDDSEPASDVSISPVVSPRPNRASKEDSSTLADSSPIGRVQTAGKPVPSVLVASGLDTSYEHRGTMRRSELERTRMSISEILRTSRESRPSRAPKQPVTQEEDDDDDDEFDDDEYEFDDDDEFYDEYDNGEKSIDSSIGNHTKSSVVSSTLESSVDARESSRMDFDDDDDDDDEWGSVDKREKSVNSGTASYVLSSAASSTIDPRESSRYSFNDSESDYENDEVNLEKAREQQRQQWQMEQRKMQLSGIKEVSQSMSDDESDDDFEDEDDYGDDLVLNSPRMQFRPTITTLLGRESMNVLFEEEDDEEESFECYKMSEEFIPMLEASSPMSVDSLDCPLLRSSFD</sequence>
<accession>A0A3M6V6R4</accession>
<name>A0A3M6V6R4_9STRA</name>
<gene>
    <name evidence="4" type="ORF">DD237_005743</name>
    <name evidence="3" type="ORF">DD238_003878</name>
</gene>
<dbReference type="EMBL" id="QKXF01000148">
    <property type="protein sequence ID" value="RQM15638.1"/>
    <property type="molecule type" value="Genomic_DNA"/>
</dbReference>
<dbReference type="Proteomes" id="UP000282087">
    <property type="component" value="Unassembled WGS sequence"/>
</dbReference>
<comment type="caution">
    <text evidence="3">The sequence shown here is derived from an EMBL/GenBank/DDBJ whole genome shotgun (WGS) entry which is preliminary data.</text>
</comment>
<feature type="compositionally biased region" description="Acidic residues" evidence="1">
    <location>
        <begin position="478"/>
        <end position="489"/>
    </location>
</feature>
<dbReference type="Pfam" id="PF00168">
    <property type="entry name" value="C2"/>
    <property type="match status" value="1"/>
</dbReference>